<keyword evidence="4" id="KW-0235">DNA replication</keyword>
<evidence type="ECO:0000256" key="12">
    <source>
        <dbReference type="ARBA" id="ARBA00038905"/>
    </source>
</evidence>
<dbReference type="GO" id="GO:0006281">
    <property type="term" value="P:DNA repair"/>
    <property type="evidence" value="ECO:0007669"/>
    <property type="project" value="UniProtKB-KW"/>
</dbReference>
<dbReference type="SUPFAM" id="SSF55811">
    <property type="entry name" value="Nudix"/>
    <property type="match status" value="1"/>
</dbReference>
<comment type="catalytic activity">
    <reaction evidence="10">
        <text>8-oxo-dGTP + H2O = 8-oxo-dGMP + diphosphate + H(+)</text>
        <dbReference type="Rhea" id="RHEA:31575"/>
        <dbReference type="ChEBI" id="CHEBI:15377"/>
        <dbReference type="ChEBI" id="CHEBI:15378"/>
        <dbReference type="ChEBI" id="CHEBI:33019"/>
        <dbReference type="ChEBI" id="CHEBI:63224"/>
        <dbReference type="ChEBI" id="CHEBI:77896"/>
        <dbReference type="EC" id="3.6.1.55"/>
    </reaction>
</comment>
<keyword evidence="8" id="KW-0460">Magnesium</keyword>
<accession>A0A419W8N1</accession>
<keyword evidence="20" id="KW-1185">Reference proteome</keyword>
<evidence type="ECO:0000313" key="19">
    <source>
        <dbReference type="EMBL" id="RKD91815.1"/>
    </source>
</evidence>
<comment type="caution">
    <text evidence="19">The sequence shown here is derived from an EMBL/GenBank/DDBJ whole genome shotgun (WGS) entry which is preliminary data.</text>
</comment>
<reference evidence="19 20" key="1">
    <citation type="submission" date="2018-09" db="EMBL/GenBank/DDBJ databases">
        <title>Genomic Encyclopedia of Archaeal and Bacterial Type Strains, Phase II (KMG-II): from individual species to whole genera.</title>
        <authorList>
            <person name="Goeker M."/>
        </authorList>
    </citation>
    <scope>NUCLEOTIDE SEQUENCE [LARGE SCALE GENOMIC DNA]</scope>
    <source>
        <strain evidence="19 20">DSM 27148</strain>
    </source>
</reference>
<dbReference type="InterPro" id="IPR015797">
    <property type="entry name" value="NUDIX_hydrolase-like_dom_sf"/>
</dbReference>
<evidence type="ECO:0000256" key="17">
    <source>
        <dbReference type="RuleBase" id="RU003476"/>
    </source>
</evidence>
<proteinExistence type="inferred from homology"/>
<keyword evidence="7 17" id="KW-0378">Hydrolase</keyword>
<evidence type="ECO:0000256" key="13">
    <source>
        <dbReference type="ARBA" id="ARBA00040794"/>
    </source>
</evidence>
<sequence length="145" mass="16787">MIDVCCALIFRDGCLLAVQRGKHSDHPDQWELPGGKIEPGETALACIRREIEEELDLEIVPHGFLFPVQHDYGIKQIQLFPFVAEIDSDELNLQEHQNARWLKAEELFKPHWQEADLELLRLNEKSILNCFGENDDNGRENQRPT</sequence>
<comment type="similarity">
    <text evidence="2 17">Belongs to the Nudix hydrolase family.</text>
</comment>
<dbReference type="GO" id="GO:0046872">
    <property type="term" value="F:metal ion binding"/>
    <property type="evidence" value="ECO:0007669"/>
    <property type="project" value="UniProtKB-KW"/>
</dbReference>
<dbReference type="PANTHER" id="PTHR47707:SF1">
    <property type="entry name" value="NUDIX HYDROLASE FAMILY PROTEIN"/>
    <property type="match status" value="1"/>
</dbReference>
<gene>
    <name evidence="19" type="ORF">BC643_2181</name>
</gene>
<comment type="cofactor">
    <cofactor evidence="1">
        <name>Mg(2+)</name>
        <dbReference type="ChEBI" id="CHEBI:18420"/>
    </cofactor>
</comment>
<evidence type="ECO:0000256" key="16">
    <source>
        <dbReference type="ARBA" id="ARBA00042798"/>
    </source>
</evidence>
<name>A0A419W8N1_9BACT</name>
<dbReference type="GO" id="GO:0044715">
    <property type="term" value="F:8-oxo-dGDP phosphatase activity"/>
    <property type="evidence" value="ECO:0007669"/>
    <property type="project" value="TreeGrafter"/>
</dbReference>
<dbReference type="PRINTS" id="PR00502">
    <property type="entry name" value="NUDIXFAMILY"/>
</dbReference>
<evidence type="ECO:0000256" key="14">
    <source>
        <dbReference type="ARBA" id="ARBA00041592"/>
    </source>
</evidence>
<dbReference type="GO" id="GO:0035539">
    <property type="term" value="F:8-oxo-7,8-dihydrodeoxyguanosine triphosphate pyrophosphatase activity"/>
    <property type="evidence" value="ECO:0007669"/>
    <property type="project" value="UniProtKB-EC"/>
</dbReference>
<dbReference type="InterPro" id="IPR020084">
    <property type="entry name" value="NUDIX_hydrolase_CS"/>
</dbReference>
<evidence type="ECO:0000256" key="2">
    <source>
        <dbReference type="ARBA" id="ARBA00005582"/>
    </source>
</evidence>
<evidence type="ECO:0000256" key="11">
    <source>
        <dbReference type="ARBA" id="ARBA00036904"/>
    </source>
</evidence>
<dbReference type="InterPro" id="IPR000086">
    <property type="entry name" value="NUDIX_hydrolase_dom"/>
</dbReference>
<evidence type="ECO:0000256" key="3">
    <source>
        <dbReference type="ARBA" id="ARBA00022457"/>
    </source>
</evidence>
<dbReference type="OrthoDB" id="9810648at2"/>
<dbReference type="RefSeq" id="WP_120273084.1">
    <property type="nucleotide sequence ID" value="NZ_RAPN01000001.1"/>
</dbReference>
<dbReference type="Gene3D" id="3.90.79.10">
    <property type="entry name" value="Nucleoside Triphosphate Pyrophosphohydrolase"/>
    <property type="match status" value="1"/>
</dbReference>
<dbReference type="Pfam" id="PF00293">
    <property type="entry name" value="NUDIX"/>
    <property type="match status" value="1"/>
</dbReference>
<evidence type="ECO:0000256" key="4">
    <source>
        <dbReference type="ARBA" id="ARBA00022705"/>
    </source>
</evidence>
<dbReference type="PROSITE" id="PS00893">
    <property type="entry name" value="NUDIX_BOX"/>
    <property type="match status" value="1"/>
</dbReference>
<evidence type="ECO:0000256" key="15">
    <source>
        <dbReference type="ARBA" id="ARBA00041979"/>
    </source>
</evidence>
<evidence type="ECO:0000259" key="18">
    <source>
        <dbReference type="PROSITE" id="PS51462"/>
    </source>
</evidence>
<evidence type="ECO:0000313" key="20">
    <source>
        <dbReference type="Proteomes" id="UP000283387"/>
    </source>
</evidence>
<dbReference type="Proteomes" id="UP000283387">
    <property type="component" value="Unassembled WGS sequence"/>
</dbReference>
<comment type="catalytic activity">
    <reaction evidence="11">
        <text>8-oxo-GTP + H2O = 8-oxo-GMP + diphosphate + H(+)</text>
        <dbReference type="Rhea" id="RHEA:67616"/>
        <dbReference type="ChEBI" id="CHEBI:15377"/>
        <dbReference type="ChEBI" id="CHEBI:15378"/>
        <dbReference type="ChEBI" id="CHEBI:33019"/>
        <dbReference type="ChEBI" id="CHEBI:143553"/>
        <dbReference type="ChEBI" id="CHEBI:145694"/>
    </reaction>
</comment>
<dbReference type="GO" id="GO:0006260">
    <property type="term" value="P:DNA replication"/>
    <property type="evidence" value="ECO:0007669"/>
    <property type="project" value="UniProtKB-KW"/>
</dbReference>
<dbReference type="PROSITE" id="PS51462">
    <property type="entry name" value="NUDIX"/>
    <property type="match status" value="1"/>
</dbReference>
<dbReference type="InterPro" id="IPR047127">
    <property type="entry name" value="MutT-like"/>
</dbReference>
<organism evidence="19 20">
    <name type="scientific">Mangrovibacterium diazotrophicum</name>
    <dbReference type="NCBI Taxonomy" id="1261403"/>
    <lineage>
        <taxon>Bacteria</taxon>
        <taxon>Pseudomonadati</taxon>
        <taxon>Bacteroidota</taxon>
        <taxon>Bacteroidia</taxon>
        <taxon>Marinilabiliales</taxon>
        <taxon>Prolixibacteraceae</taxon>
        <taxon>Mangrovibacterium</taxon>
    </lineage>
</organism>
<evidence type="ECO:0000256" key="10">
    <source>
        <dbReference type="ARBA" id="ARBA00035861"/>
    </source>
</evidence>
<evidence type="ECO:0000256" key="1">
    <source>
        <dbReference type="ARBA" id="ARBA00001946"/>
    </source>
</evidence>
<evidence type="ECO:0000256" key="8">
    <source>
        <dbReference type="ARBA" id="ARBA00022842"/>
    </source>
</evidence>
<evidence type="ECO:0000256" key="7">
    <source>
        <dbReference type="ARBA" id="ARBA00022801"/>
    </source>
</evidence>
<keyword evidence="6" id="KW-0227">DNA damage</keyword>
<dbReference type="AlphaFoldDB" id="A0A419W8N1"/>
<evidence type="ECO:0000256" key="9">
    <source>
        <dbReference type="ARBA" id="ARBA00023204"/>
    </source>
</evidence>
<dbReference type="GO" id="GO:0044716">
    <property type="term" value="F:8-oxo-GDP phosphatase activity"/>
    <property type="evidence" value="ECO:0007669"/>
    <property type="project" value="TreeGrafter"/>
</dbReference>
<evidence type="ECO:0000256" key="6">
    <source>
        <dbReference type="ARBA" id="ARBA00022763"/>
    </source>
</evidence>
<dbReference type="EC" id="3.6.1.55" evidence="12"/>
<dbReference type="EMBL" id="RAPN01000001">
    <property type="protein sequence ID" value="RKD91815.1"/>
    <property type="molecule type" value="Genomic_DNA"/>
</dbReference>
<keyword evidence="5" id="KW-0479">Metal-binding</keyword>
<dbReference type="PANTHER" id="PTHR47707">
    <property type="entry name" value="8-OXO-DGTP DIPHOSPHATASE"/>
    <property type="match status" value="1"/>
</dbReference>
<evidence type="ECO:0000256" key="5">
    <source>
        <dbReference type="ARBA" id="ARBA00022723"/>
    </source>
</evidence>
<keyword evidence="3" id="KW-0515">Mutator protein</keyword>
<dbReference type="InterPro" id="IPR020476">
    <property type="entry name" value="Nudix_hydrolase"/>
</dbReference>
<protein>
    <recommendedName>
        <fullName evidence="13">8-oxo-dGTP diphosphatase</fullName>
        <ecNumber evidence="12">3.6.1.55</ecNumber>
    </recommendedName>
    <alternativeName>
        <fullName evidence="16">7,8-dihydro-8-oxoguanine-triphosphatase</fullName>
    </alternativeName>
    <alternativeName>
        <fullName evidence="15">Mutator protein MutT</fullName>
    </alternativeName>
    <alternativeName>
        <fullName evidence="14">dGTP pyrophosphohydrolase</fullName>
    </alternativeName>
</protein>
<dbReference type="GO" id="GO:0008413">
    <property type="term" value="F:8-oxo-7,8-dihydroguanosine triphosphate pyrophosphatase activity"/>
    <property type="evidence" value="ECO:0007669"/>
    <property type="project" value="TreeGrafter"/>
</dbReference>
<keyword evidence="9" id="KW-0234">DNA repair</keyword>
<feature type="domain" description="Nudix hydrolase" evidence="18">
    <location>
        <begin position="1"/>
        <end position="124"/>
    </location>
</feature>